<accession>A0A1M4ZSN3</accession>
<evidence type="ECO:0000313" key="8">
    <source>
        <dbReference type="EMBL" id="SHF21083.1"/>
    </source>
</evidence>
<feature type="active site" evidence="6">
    <location>
        <position position="16"/>
    </location>
</feature>
<evidence type="ECO:0000256" key="5">
    <source>
        <dbReference type="ARBA" id="ARBA00051722"/>
    </source>
</evidence>
<protein>
    <recommendedName>
        <fullName evidence="2">protein-tyrosine-phosphatase</fullName>
        <ecNumber evidence="2">3.1.3.48</ecNumber>
    </recommendedName>
</protein>
<reference evidence="8 9" key="1">
    <citation type="submission" date="2016-11" db="EMBL/GenBank/DDBJ databases">
        <authorList>
            <person name="Jaros S."/>
            <person name="Januszkiewicz K."/>
            <person name="Wedrychowicz H."/>
        </authorList>
    </citation>
    <scope>NUCLEOTIDE SEQUENCE [LARGE SCALE GENOMIC DNA]</scope>
    <source>
        <strain evidence="8 9">DSM 16112</strain>
    </source>
</reference>
<gene>
    <name evidence="8" type="ORF">SAMN02745117_01523</name>
</gene>
<dbReference type="EMBL" id="FQUZ01000015">
    <property type="protein sequence ID" value="SHF21083.1"/>
    <property type="molecule type" value="Genomic_DNA"/>
</dbReference>
<comment type="catalytic activity">
    <reaction evidence="5">
        <text>O-phospho-L-tyrosyl-[protein] + H2O = L-tyrosyl-[protein] + phosphate</text>
        <dbReference type="Rhea" id="RHEA:10684"/>
        <dbReference type="Rhea" id="RHEA-COMP:10136"/>
        <dbReference type="Rhea" id="RHEA-COMP:20101"/>
        <dbReference type="ChEBI" id="CHEBI:15377"/>
        <dbReference type="ChEBI" id="CHEBI:43474"/>
        <dbReference type="ChEBI" id="CHEBI:46858"/>
        <dbReference type="ChEBI" id="CHEBI:61978"/>
        <dbReference type="EC" id="3.1.3.48"/>
    </reaction>
</comment>
<dbReference type="PRINTS" id="PR00719">
    <property type="entry name" value="LMWPTPASE"/>
</dbReference>
<dbReference type="PANTHER" id="PTHR11717">
    <property type="entry name" value="LOW MOLECULAR WEIGHT PROTEIN TYROSINE PHOSPHATASE"/>
    <property type="match status" value="1"/>
</dbReference>
<dbReference type="Gene3D" id="3.40.50.2300">
    <property type="match status" value="1"/>
</dbReference>
<dbReference type="InterPro" id="IPR050438">
    <property type="entry name" value="LMW_PTPase"/>
</dbReference>
<sequence>MSIQSILTVCIGNICRSPMAHLLLAQALPDLRIVSAGTAALVGHPADPMAVELMHERGLDLGGHRATQVSQLLCQQADLILVMDPQQRQHLENRYPQVRGKVYRIGHFIQQDVPDPYQQPRAAFEHALALIEQGVQDWTQRIRAL</sequence>
<dbReference type="EC" id="3.1.3.48" evidence="2"/>
<name>A0A1M4ZSN3_9BURK</name>
<evidence type="ECO:0000256" key="2">
    <source>
        <dbReference type="ARBA" id="ARBA00013064"/>
    </source>
</evidence>
<feature type="active site" description="Nucleophile" evidence="6">
    <location>
        <position position="10"/>
    </location>
</feature>
<dbReference type="AlphaFoldDB" id="A0A1M4ZSN3"/>
<evidence type="ECO:0000313" key="9">
    <source>
        <dbReference type="Proteomes" id="UP000184327"/>
    </source>
</evidence>
<evidence type="ECO:0000259" key="7">
    <source>
        <dbReference type="SMART" id="SM00226"/>
    </source>
</evidence>
<dbReference type="SMART" id="SM00226">
    <property type="entry name" value="LMWPc"/>
    <property type="match status" value="1"/>
</dbReference>
<feature type="active site" description="Proton donor" evidence="6">
    <location>
        <position position="115"/>
    </location>
</feature>
<dbReference type="Proteomes" id="UP000184327">
    <property type="component" value="Unassembled WGS sequence"/>
</dbReference>
<feature type="domain" description="Phosphotyrosine protein phosphatase I" evidence="7">
    <location>
        <begin position="4"/>
        <end position="141"/>
    </location>
</feature>
<evidence type="ECO:0000256" key="1">
    <source>
        <dbReference type="ARBA" id="ARBA00011063"/>
    </source>
</evidence>
<evidence type="ECO:0000256" key="6">
    <source>
        <dbReference type="PIRSR" id="PIRSR617867-1"/>
    </source>
</evidence>
<dbReference type="InterPro" id="IPR023485">
    <property type="entry name" value="Ptyr_pPase"/>
</dbReference>
<evidence type="ECO:0000256" key="3">
    <source>
        <dbReference type="ARBA" id="ARBA00022801"/>
    </source>
</evidence>
<organism evidence="8 9">
    <name type="scientific">Lampropedia hyalina DSM 16112</name>
    <dbReference type="NCBI Taxonomy" id="1122156"/>
    <lineage>
        <taxon>Bacteria</taxon>
        <taxon>Pseudomonadati</taxon>
        <taxon>Pseudomonadota</taxon>
        <taxon>Betaproteobacteria</taxon>
        <taxon>Burkholderiales</taxon>
        <taxon>Comamonadaceae</taxon>
        <taxon>Lampropedia</taxon>
    </lineage>
</organism>
<keyword evidence="3" id="KW-0378">Hydrolase</keyword>
<comment type="similarity">
    <text evidence="1">Belongs to the low molecular weight phosphotyrosine protein phosphatase family.</text>
</comment>
<dbReference type="GO" id="GO:0004725">
    <property type="term" value="F:protein tyrosine phosphatase activity"/>
    <property type="evidence" value="ECO:0007669"/>
    <property type="project" value="UniProtKB-EC"/>
</dbReference>
<dbReference type="Pfam" id="PF01451">
    <property type="entry name" value="LMWPc"/>
    <property type="match status" value="1"/>
</dbReference>
<keyword evidence="4" id="KW-0904">Protein phosphatase</keyword>
<proteinExistence type="inferred from homology"/>
<keyword evidence="9" id="KW-1185">Reference proteome</keyword>
<dbReference type="InterPro" id="IPR036196">
    <property type="entry name" value="Ptyr_pPase_sf"/>
</dbReference>
<dbReference type="STRING" id="1122156.SAMN02745117_01523"/>
<dbReference type="SUPFAM" id="SSF52788">
    <property type="entry name" value="Phosphotyrosine protein phosphatases I"/>
    <property type="match status" value="1"/>
</dbReference>
<dbReference type="CDD" id="cd16343">
    <property type="entry name" value="LMWPTP"/>
    <property type="match status" value="1"/>
</dbReference>
<dbReference type="PANTHER" id="PTHR11717:SF31">
    <property type="entry name" value="LOW MOLECULAR WEIGHT PROTEIN-TYROSINE-PHOSPHATASE ETP-RELATED"/>
    <property type="match status" value="1"/>
</dbReference>
<evidence type="ECO:0000256" key="4">
    <source>
        <dbReference type="ARBA" id="ARBA00022912"/>
    </source>
</evidence>
<dbReference type="InterPro" id="IPR017867">
    <property type="entry name" value="Tyr_phospatase_low_mol_wt"/>
</dbReference>